<organism evidence="2">
    <name type="scientific">Amblyomma triste</name>
    <name type="common">Neotropical tick</name>
    <dbReference type="NCBI Taxonomy" id="251400"/>
    <lineage>
        <taxon>Eukaryota</taxon>
        <taxon>Metazoa</taxon>
        <taxon>Ecdysozoa</taxon>
        <taxon>Arthropoda</taxon>
        <taxon>Chelicerata</taxon>
        <taxon>Arachnida</taxon>
        <taxon>Acari</taxon>
        <taxon>Parasitiformes</taxon>
        <taxon>Ixodida</taxon>
        <taxon>Ixodoidea</taxon>
        <taxon>Ixodidae</taxon>
        <taxon>Amblyomminae</taxon>
        <taxon>Amblyomma</taxon>
    </lineage>
</organism>
<dbReference type="AlphaFoldDB" id="A0A023GEG7"/>
<evidence type="ECO:0000256" key="1">
    <source>
        <dbReference type="SAM" id="SignalP"/>
    </source>
</evidence>
<evidence type="ECO:0000313" key="2">
    <source>
        <dbReference type="EMBL" id="JAC31165.1"/>
    </source>
</evidence>
<feature type="chain" id="PRO_5001517752" description="Secreted protein" evidence="1">
    <location>
        <begin position="19"/>
        <end position="256"/>
    </location>
</feature>
<reference evidence="2" key="1">
    <citation type="submission" date="2014-03" db="EMBL/GenBank/DDBJ databases">
        <title>The sialotranscriptome of Amblyomma triste, Amblyomma parvum and Amblyomma cajennense ticks, uncovered by 454-based RNA-seq.</title>
        <authorList>
            <person name="Garcia G.R."/>
            <person name="Gardinassi L.G."/>
            <person name="Ribeiro J.M."/>
            <person name="Anatriello E."/>
            <person name="Ferreira B.R."/>
            <person name="Moreira H.N."/>
            <person name="Mafra C."/>
            <person name="Olegario M.M."/>
            <person name="Szabo P.J."/>
            <person name="Miranda-Santos I.K."/>
            <person name="Maruyama S.R."/>
        </authorList>
    </citation>
    <scope>NUCLEOTIDE SEQUENCE</scope>
    <source>
        <strain evidence="2">Mato Grasso do Sul</strain>
        <tissue evidence="2">Salivary glands</tissue>
    </source>
</reference>
<keyword evidence="1" id="KW-0732">Signal</keyword>
<name>A0A023GEG7_AMBTT</name>
<evidence type="ECO:0008006" key="3">
    <source>
        <dbReference type="Google" id="ProtNLM"/>
    </source>
</evidence>
<feature type="signal peptide" evidence="1">
    <location>
        <begin position="1"/>
        <end position="18"/>
    </location>
</feature>
<protein>
    <recommendedName>
        <fullName evidence="3">Secreted protein</fullName>
    </recommendedName>
</protein>
<sequence length="256" mass="29602">MRTKSLVLILLLLRLSLAQLTYHQSQALHDILKRGVVTTVDLTTVAQNYIYFLNMTGRNIQSWNLTKDYQYWTEKHNKSNEHPIVAKGDKMRCNNIWNKNEKMPAAAMAVYVWHFQQSIQSPFNTFLKVNVPLIPRREARNRSLTLDLNGATTIVRAANGFKQKLKKERFFMTMQSCTFSVNATFDGWFAYNITQQALNSSGYHSVGVGALANRTMRLVNTSDHTLYFTLTGEYKQVFFYKDESTFKNLGKIIKYV</sequence>
<dbReference type="EMBL" id="GBBM01004253">
    <property type="protein sequence ID" value="JAC31165.1"/>
    <property type="molecule type" value="mRNA"/>
</dbReference>
<accession>A0A023GEG7</accession>
<feature type="non-terminal residue" evidence="2">
    <location>
        <position position="256"/>
    </location>
</feature>
<proteinExistence type="evidence at transcript level"/>